<dbReference type="InterPro" id="IPR051690">
    <property type="entry name" value="PseI-like"/>
</dbReference>
<accession>A0A1W6SKX6</accession>
<dbReference type="Pfam" id="PF03102">
    <property type="entry name" value="NeuB"/>
    <property type="match status" value="1"/>
</dbReference>
<dbReference type="RefSeq" id="WP_004180728.1">
    <property type="nucleotide sequence ID" value="NZ_CP021106.3"/>
</dbReference>
<dbReference type="PANTHER" id="PTHR42966">
    <property type="entry name" value="N-ACETYLNEURAMINATE SYNTHASE"/>
    <property type="match status" value="1"/>
</dbReference>
<dbReference type="OrthoDB" id="9781701at2"/>
<dbReference type="SUPFAM" id="SSF51569">
    <property type="entry name" value="Aldolase"/>
    <property type="match status" value="1"/>
</dbReference>
<protein>
    <submittedName>
        <fullName evidence="2">N-acetylneuraminate synthase</fullName>
    </submittedName>
</protein>
<dbReference type="eggNOG" id="COG2089">
    <property type="taxonomic scope" value="Bacteria"/>
</dbReference>
<dbReference type="Gene3D" id="3.20.20.70">
    <property type="entry name" value="Aldolase class I"/>
    <property type="match status" value="1"/>
</dbReference>
<evidence type="ECO:0000259" key="1">
    <source>
        <dbReference type="Pfam" id="PF03102"/>
    </source>
</evidence>
<reference evidence="2 3" key="1">
    <citation type="journal article" date="2015" name="Int. J. Syst. Evol. Microbiol.">
        <title>Nitrosospira lacus sp. nov., a psychrotolerant, ammonia-oxidizing bacterium from sandy lake sediment.</title>
        <authorList>
            <person name="Urakawa H."/>
            <person name="Garcia J.C."/>
            <person name="Nielsen J.L."/>
            <person name="Le V.Q."/>
            <person name="Kozlowski J.A."/>
            <person name="Stein L.Y."/>
            <person name="Lim C.K."/>
            <person name="Pommerening-Roser A."/>
            <person name="Martens-Habbena W."/>
            <person name="Stahl D.A."/>
            <person name="Klotz M.G."/>
        </authorList>
    </citation>
    <scope>NUCLEOTIDE SEQUENCE [LARGE SCALE GENOMIC DNA]</scope>
    <source>
        <strain evidence="2 3">APG3</strain>
    </source>
</reference>
<organism evidence="2 3">
    <name type="scientific">Nitrosospira lacus</name>
    <dbReference type="NCBI Taxonomy" id="1288494"/>
    <lineage>
        <taxon>Bacteria</taxon>
        <taxon>Pseudomonadati</taxon>
        <taxon>Pseudomonadota</taxon>
        <taxon>Betaproteobacteria</taxon>
        <taxon>Nitrosomonadales</taxon>
        <taxon>Nitrosomonadaceae</taxon>
        <taxon>Nitrosospira</taxon>
    </lineage>
</organism>
<dbReference type="InterPro" id="IPR013132">
    <property type="entry name" value="PseI/NeuA/B-like_N"/>
</dbReference>
<feature type="domain" description="PseI/NeuA/B-like" evidence="1">
    <location>
        <begin position="29"/>
        <end position="272"/>
    </location>
</feature>
<evidence type="ECO:0000313" key="2">
    <source>
        <dbReference type="EMBL" id="ARO86445.1"/>
    </source>
</evidence>
<dbReference type="InterPro" id="IPR013785">
    <property type="entry name" value="Aldolase_TIM"/>
</dbReference>
<dbReference type="EMBL" id="CP021106">
    <property type="protein sequence ID" value="ARO86445.1"/>
    <property type="molecule type" value="Genomic_DNA"/>
</dbReference>
<evidence type="ECO:0000313" key="3">
    <source>
        <dbReference type="Proteomes" id="UP000012179"/>
    </source>
</evidence>
<dbReference type="GO" id="GO:0047444">
    <property type="term" value="F:N-acylneuraminate-9-phosphate synthase activity"/>
    <property type="evidence" value="ECO:0007669"/>
    <property type="project" value="TreeGrafter"/>
</dbReference>
<dbReference type="KEGG" id="nlc:EBAPG3_000870"/>
<proteinExistence type="predicted"/>
<sequence>MNTSYQKPVVVAEVGCNHKGDFEIAKTFIRTAKEFCNVDIVKFQKRTTHELLTHEEYHSPHPNPMHSYGDTYGEHRKFLEFDLDQHRELKRYCDELGIGYGCSVWDITAAKEILSLDPAYLKIPSATNTNQELLSYICAHYSGQIDISVGMTTHQEENAIVELFEKKGRAKSLVLYACTSGYPVPPEDVCLLEIQRLIKTYQSRIGGIGFSGHHNGICIDVAAYTLGAQIIERHFTLDRTWKGTDHSASLEPDGLRRMARDLRNVYKALRYKNQEILEIELPQRKKLKWKKRA</sequence>
<dbReference type="AlphaFoldDB" id="A0A1W6SKX6"/>
<dbReference type="Proteomes" id="UP000012179">
    <property type="component" value="Chromosome"/>
</dbReference>
<dbReference type="GO" id="GO:0016051">
    <property type="term" value="P:carbohydrate biosynthetic process"/>
    <property type="evidence" value="ECO:0007669"/>
    <property type="project" value="InterPro"/>
</dbReference>
<keyword evidence="3" id="KW-1185">Reference proteome</keyword>
<name>A0A1W6SKX6_9PROT</name>
<gene>
    <name evidence="2" type="ORF">EBAPG3_000870</name>
</gene>
<dbReference type="PANTHER" id="PTHR42966:SF1">
    <property type="entry name" value="SIALIC ACID SYNTHASE"/>
    <property type="match status" value="1"/>
</dbReference>